<feature type="compositionally biased region" description="Pro residues" evidence="1">
    <location>
        <begin position="80"/>
        <end position="89"/>
    </location>
</feature>
<proteinExistence type="predicted"/>
<evidence type="ECO:0000256" key="1">
    <source>
        <dbReference type="SAM" id="MobiDB-lite"/>
    </source>
</evidence>
<keyword evidence="4" id="KW-1185">Reference proteome</keyword>
<reference evidence="3" key="1">
    <citation type="submission" date="2020-06" db="EMBL/GenBank/DDBJ databases">
        <authorList>
            <person name="Li T."/>
            <person name="Hu X."/>
            <person name="Zhang T."/>
            <person name="Song X."/>
            <person name="Zhang H."/>
            <person name="Dai N."/>
            <person name="Sheng W."/>
            <person name="Hou X."/>
            <person name="Wei L."/>
        </authorList>
    </citation>
    <scope>NUCLEOTIDE SEQUENCE</scope>
    <source>
        <strain evidence="3">3651</strain>
        <tissue evidence="3">Leaf</tissue>
    </source>
</reference>
<reference evidence="3" key="2">
    <citation type="journal article" date="2024" name="Plant">
        <title>Genomic evolution and insights into agronomic trait innovations of Sesamum species.</title>
        <authorList>
            <person name="Miao H."/>
            <person name="Wang L."/>
            <person name="Qu L."/>
            <person name="Liu H."/>
            <person name="Sun Y."/>
            <person name="Le M."/>
            <person name="Wang Q."/>
            <person name="Wei S."/>
            <person name="Zheng Y."/>
            <person name="Lin W."/>
            <person name="Duan Y."/>
            <person name="Cao H."/>
            <person name="Xiong S."/>
            <person name="Wang X."/>
            <person name="Wei L."/>
            <person name="Li C."/>
            <person name="Ma Q."/>
            <person name="Ju M."/>
            <person name="Zhao R."/>
            <person name="Li G."/>
            <person name="Mu C."/>
            <person name="Tian Q."/>
            <person name="Mei H."/>
            <person name="Zhang T."/>
            <person name="Gao T."/>
            <person name="Zhang H."/>
        </authorList>
    </citation>
    <scope>NUCLEOTIDE SEQUENCE</scope>
    <source>
        <strain evidence="3">3651</strain>
    </source>
</reference>
<dbReference type="AlphaFoldDB" id="A0AAE1XZL1"/>
<feature type="region of interest" description="Disordered" evidence="1">
    <location>
        <begin position="24"/>
        <end position="124"/>
    </location>
</feature>
<feature type="signal peptide" evidence="2">
    <location>
        <begin position="1"/>
        <end position="22"/>
    </location>
</feature>
<dbReference type="EMBL" id="JACGWO010000008">
    <property type="protein sequence ID" value="KAK4420968.1"/>
    <property type="molecule type" value="Genomic_DNA"/>
</dbReference>
<evidence type="ECO:0000313" key="3">
    <source>
        <dbReference type="EMBL" id="KAK4420968.1"/>
    </source>
</evidence>
<gene>
    <name evidence="3" type="ORF">Salat_2047300</name>
</gene>
<organism evidence="3 4">
    <name type="scientific">Sesamum alatum</name>
    <dbReference type="NCBI Taxonomy" id="300844"/>
    <lineage>
        <taxon>Eukaryota</taxon>
        <taxon>Viridiplantae</taxon>
        <taxon>Streptophyta</taxon>
        <taxon>Embryophyta</taxon>
        <taxon>Tracheophyta</taxon>
        <taxon>Spermatophyta</taxon>
        <taxon>Magnoliopsida</taxon>
        <taxon>eudicotyledons</taxon>
        <taxon>Gunneridae</taxon>
        <taxon>Pentapetalae</taxon>
        <taxon>asterids</taxon>
        <taxon>lamiids</taxon>
        <taxon>Lamiales</taxon>
        <taxon>Pedaliaceae</taxon>
        <taxon>Sesamum</taxon>
    </lineage>
</organism>
<feature type="compositionally biased region" description="Polar residues" evidence="1">
    <location>
        <begin position="24"/>
        <end position="39"/>
    </location>
</feature>
<dbReference type="Proteomes" id="UP001293254">
    <property type="component" value="Unassembled WGS sequence"/>
</dbReference>
<accession>A0AAE1XZL1</accession>
<protein>
    <submittedName>
        <fullName evidence="3">Uncharacterized protein</fullName>
    </submittedName>
</protein>
<feature type="region of interest" description="Disordered" evidence="1">
    <location>
        <begin position="170"/>
        <end position="194"/>
    </location>
</feature>
<name>A0AAE1XZL1_9LAMI</name>
<feature type="compositionally biased region" description="Pro residues" evidence="1">
    <location>
        <begin position="45"/>
        <end position="54"/>
    </location>
</feature>
<comment type="caution">
    <text evidence="3">The sequence shown here is derived from an EMBL/GenBank/DDBJ whole genome shotgun (WGS) entry which is preliminary data.</text>
</comment>
<sequence>MSSSSFLVLFIGLSALAIPSLADFSSNNKSPDGIQQGTNRFRDFPAPPRDPPVPKQLRITIPPLPPLSSEQGTNRFRDFPAPPRDPPVPKQLRITIPPLPPLSSDPSVESGPHHHKFPSVPNQAPVLNHNEHRAESILKNHYGVFPPQPTFRPPTHNRVAPVLNNHYRVFPPQPTVRPPTHHRVAPVPSPSSTY</sequence>
<evidence type="ECO:0000313" key="4">
    <source>
        <dbReference type="Proteomes" id="UP001293254"/>
    </source>
</evidence>
<keyword evidence="2" id="KW-0732">Signal</keyword>
<feature type="chain" id="PRO_5042142441" evidence="2">
    <location>
        <begin position="23"/>
        <end position="194"/>
    </location>
</feature>
<evidence type="ECO:0000256" key="2">
    <source>
        <dbReference type="SAM" id="SignalP"/>
    </source>
</evidence>